<evidence type="ECO:0000256" key="3">
    <source>
        <dbReference type="ARBA" id="ARBA00006483"/>
    </source>
</evidence>
<evidence type="ECO:0000256" key="2">
    <source>
        <dbReference type="ARBA" id="ARBA00004141"/>
    </source>
</evidence>
<evidence type="ECO:0000313" key="9">
    <source>
        <dbReference type="Proteomes" id="UP001642360"/>
    </source>
</evidence>
<organism evidence="8 9">
    <name type="scientific">Ilex paraguariensis</name>
    <name type="common">yerba mate</name>
    <dbReference type="NCBI Taxonomy" id="185542"/>
    <lineage>
        <taxon>Eukaryota</taxon>
        <taxon>Viridiplantae</taxon>
        <taxon>Streptophyta</taxon>
        <taxon>Embryophyta</taxon>
        <taxon>Tracheophyta</taxon>
        <taxon>Spermatophyta</taxon>
        <taxon>Magnoliopsida</taxon>
        <taxon>eudicotyledons</taxon>
        <taxon>Gunneridae</taxon>
        <taxon>Pentapetalae</taxon>
        <taxon>asterids</taxon>
        <taxon>campanulids</taxon>
        <taxon>Aquifoliales</taxon>
        <taxon>Aquifoliaceae</taxon>
        <taxon>Ilex</taxon>
    </lineage>
</organism>
<dbReference type="AlphaFoldDB" id="A0ABC8R265"/>
<dbReference type="PANTHER" id="PTHR19317">
    <property type="entry name" value="PRENYLATED RAB ACCEPTOR 1-RELATED"/>
    <property type="match status" value="1"/>
</dbReference>
<keyword evidence="9" id="KW-1185">Reference proteome</keyword>
<dbReference type="GO" id="GO:0005783">
    <property type="term" value="C:endoplasmic reticulum"/>
    <property type="evidence" value="ECO:0007669"/>
    <property type="project" value="UniProtKB-ARBA"/>
</dbReference>
<comment type="similarity">
    <text evidence="3 7">Belongs to the PRA1 family.</text>
</comment>
<accession>A0ABC8R265</accession>
<feature type="transmembrane region" description="Helical" evidence="7">
    <location>
        <begin position="113"/>
        <end position="133"/>
    </location>
</feature>
<dbReference type="PANTHER" id="PTHR19317:SF81">
    <property type="entry name" value="PRA1 FAMILY PROTEIN D"/>
    <property type="match status" value="1"/>
</dbReference>
<evidence type="ECO:0000313" key="8">
    <source>
        <dbReference type="EMBL" id="CAK9136678.1"/>
    </source>
</evidence>
<name>A0ABC8R265_9AQUA</name>
<keyword evidence="5 7" id="KW-1133">Transmembrane helix</keyword>
<reference evidence="8 9" key="1">
    <citation type="submission" date="2024-02" db="EMBL/GenBank/DDBJ databases">
        <authorList>
            <person name="Vignale AGUSTIN F."/>
            <person name="Sosa J E."/>
            <person name="Modenutti C."/>
        </authorList>
    </citation>
    <scope>NUCLEOTIDE SEQUENCE [LARGE SCALE GENOMIC DNA]</scope>
</reference>
<dbReference type="InterPro" id="IPR004895">
    <property type="entry name" value="Prenylated_rab_accept_PRA1"/>
</dbReference>
<evidence type="ECO:0000256" key="6">
    <source>
        <dbReference type="ARBA" id="ARBA00023136"/>
    </source>
</evidence>
<dbReference type="Proteomes" id="UP001642360">
    <property type="component" value="Unassembled WGS sequence"/>
</dbReference>
<dbReference type="GO" id="GO:0016020">
    <property type="term" value="C:membrane"/>
    <property type="evidence" value="ECO:0007669"/>
    <property type="project" value="UniProtKB-SubCell"/>
</dbReference>
<sequence length="179" mass="20432">MSSNRYTTIPPPISPQPSAPSLFSTLRPWQLLLDPSALSLPISFSESIHRINQNLRYFRLNYTLIILFILFLSILYHPISVLIFFITIAAWVYLSFNRNEPLVVLDRTIDDRFVLGFLCLLTVFALILANVWWNVIVSGMIGFVIVCLHAVIRTPEDEESLYGALLSDSDSPRGRYARV</sequence>
<keyword evidence="6 7" id="KW-0472">Membrane</keyword>
<feature type="transmembrane region" description="Helical" evidence="7">
    <location>
        <begin position="60"/>
        <end position="93"/>
    </location>
</feature>
<comment type="caution">
    <text evidence="8">The sequence shown here is derived from an EMBL/GenBank/DDBJ whole genome shotgun (WGS) entry which is preliminary data.</text>
</comment>
<evidence type="ECO:0000256" key="1">
    <source>
        <dbReference type="ARBA" id="ARBA00002501"/>
    </source>
</evidence>
<comment type="subcellular location">
    <subcellularLocation>
        <location evidence="2 7">Membrane</location>
        <topology evidence="2 7">Multi-pass membrane protein</topology>
    </subcellularLocation>
</comment>
<protein>
    <recommendedName>
        <fullName evidence="7">PRA1 family protein</fullName>
    </recommendedName>
</protein>
<keyword evidence="7" id="KW-0813">Transport</keyword>
<dbReference type="GO" id="GO:0016192">
    <property type="term" value="P:vesicle-mediated transport"/>
    <property type="evidence" value="ECO:0007669"/>
    <property type="project" value="UniProtKB-ARBA"/>
</dbReference>
<gene>
    <name evidence="8" type="ORF">ILEXP_LOCUS3679</name>
</gene>
<evidence type="ECO:0000256" key="7">
    <source>
        <dbReference type="RuleBase" id="RU363107"/>
    </source>
</evidence>
<comment type="function">
    <text evidence="1 7">May be involved in both secretory and endocytic intracellular trafficking in the endosomal/prevacuolar compartments.</text>
</comment>
<proteinExistence type="inferred from homology"/>
<evidence type="ECO:0000256" key="5">
    <source>
        <dbReference type="ARBA" id="ARBA00022989"/>
    </source>
</evidence>
<evidence type="ECO:0000256" key="4">
    <source>
        <dbReference type="ARBA" id="ARBA00022692"/>
    </source>
</evidence>
<keyword evidence="4 7" id="KW-0812">Transmembrane</keyword>
<dbReference type="Pfam" id="PF03208">
    <property type="entry name" value="PRA1"/>
    <property type="match status" value="1"/>
</dbReference>
<dbReference type="EMBL" id="CAUOFW020000771">
    <property type="protein sequence ID" value="CAK9136678.1"/>
    <property type="molecule type" value="Genomic_DNA"/>
</dbReference>